<keyword evidence="3" id="KW-0274">FAD</keyword>
<sequence>MRVVVVGAGLGGVAAAVGLYRQGHQVTLYERDADLRETGTGVVIMPNGLRALEELGYDTRGRSTPARSAGLRDWRGRPLLITDAVQAQREVGSMIVADRAELHRTLRAPLPVEAVRTATPVQRLEAGVGGVAVFSGGERVDEADAVIVADGIGSRLRGQLFPGHSGLRRIGRMDLRGTLPRPAGLDVEELLAGILIDRRTGGMFGLFPIGADGLYWFTDSVLPVPVPGPKEAREQMLTLMADWHPAVPALLAATAADDVYVDPIACLAKPLPAFATGRIALLGDAAHAMTPDLGQGASQAFEDAASLAHHLSGAGPAEVTERLLRYDAQRRPRANRLMRAAERQSRLTSQTGAAAWARDALLRAIPARLATRQLAAIWRAQGPTRVDVTSREVAL</sequence>
<dbReference type="PRINTS" id="PR00420">
    <property type="entry name" value="RNGMNOXGNASE"/>
</dbReference>
<gene>
    <name evidence="7" type="ORF">CA984_18820</name>
</gene>
<keyword evidence="4" id="KW-0560">Oxidoreductase</keyword>
<dbReference type="EMBL" id="NGFP01000082">
    <property type="protein sequence ID" value="OUC95368.1"/>
    <property type="molecule type" value="Genomic_DNA"/>
</dbReference>
<proteinExistence type="predicted"/>
<evidence type="ECO:0000313" key="7">
    <source>
        <dbReference type="EMBL" id="OUC95368.1"/>
    </source>
</evidence>
<keyword evidence="2" id="KW-0285">Flavoprotein</keyword>
<dbReference type="AlphaFoldDB" id="A0A243RKF6"/>
<evidence type="ECO:0000259" key="6">
    <source>
        <dbReference type="Pfam" id="PF01494"/>
    </source>
</evidence>
<dbReference type="PANTHER" id="PTHR13789:SF318">
    <property type="entry name" value="GERANYLGERANYL DIPHOSPHATE REDUCTASE"/>
    <property type="match status" value="1"/>
</dbReference>
<dbReference type="InterPro" id="IPR050493">
    <property type="entry name" value="FAD-dep_Monooxygenase_BioMet"/>
</dbReference>
<dbReference type="Pfam" id="PF01494">
    <property type="entry name" value="FAD_binding_3"/>
    <property type="match status" value="1"/>
</dbReference>
<comment type="cofactor">
    <cofactor evidence="1">
        <name>FAD</name>
        <dbReference type="ChEBI" id="CHEBI:57692"/>
    </cofactor>
</comment>
<dbReference type="Proteomes" id="UP000194761">
    <property type="component" value="Unassembled WGS sequence"/>
</dbReference>
<dbReference type="GO" id="GO:0071949">
    <property type="term" value="F:FAD binding"/>
    <property type="evidence" value="ECO:0007669"/>
    <property type="project" value="InterPro"/>
</dbReference>
<feature type="domain" description="FAD-binding" evidence="6">
    <location>
        <begin position="2"/>
        <end position="340"/>
    </location>
</feature>
<evidence type="ECO:0000256" key="5">
    <source>
        <dbReference type="ARBA" id="ARBA00023033"/>
    </source>
</evidence>
<dbReference type="InterPro" id="IPR002938">
    <property type="entry name" value="FAD-bd"/>
</dbReference>
<evidence type="ECO:0000256" key="2">
    <source>
        <dbReference type="ARBA" id="ARBA00022630"/>
    </source>
</evidence>
<keyword evidence="5" id="KW-0503">Monooxygenase</keyword>
<dbReference type="InterPro" id="IPR036188">
    <property type="entry name" value="FAD/NAD-bd_sf"/>
</dbReference>
<comment type="caution">
    <text evidence="7">The sequence shown here is derived from an EMBL/GenBank/DDBJ whole genome shotgun (WGS) entry which is preliminary data.</text>
</comment>
<reference evidence="7 8" key="1">
    <citation type="submission" date="2017-05" db="EMBL/GenBank/DDBJ databases">
        <title>Biotechnological potential of actinobacteria isolated from South African environments.</title>
        <authorList>
            <person name="Le Roes-Hill M."/>
            <person name="Prins A."/>
            <person name="Durrell K.A."/>
        </authorList>
    </citation>
    <scope>NUCLEOTIDE SEQUENCE [LARGE SCALE GENOMIC DNA]</scope>
    <source>
        <strain evidence="7">M26</strain>
    </source>
</reference>
<evidence type="ECO:0000256" key="4">
    <source>
        <dbReference type="ARBA" id="ARBA00023002"/>
    </source>
</evidence>
<dbReference type="Gene3D" id="3.50.50.60">
    <property type="entry name" value="FAD/NAD(P)-binding domain"/>
    <property type="match status" value="1"/>
</dbReference>
<dbReference type="PANTHER" id="PTHR13789">
    <property type="entry name" value="MONOOXYGENASE"/>
    <property type="match status" value="1"/>
</dbReference>
<accession>A0A243RKF6</accession>
<evidence type="ECO:0000313" key="8">
    <source>
        <dbReference type="Proteomes" id="UP000194761"/>
    </source>
</evidence>
<evidence type="ECO:0000256" key="1">
    <source>
        <dbReference type="ARBA" id="ARBA00001974"/>
    </source>
</evidence>
<organism evidence="7 8">
    <name type="scientific">Streptosporangium minutum</name>
    <dbReference type="NCBI Taxonomy" id="569862"/>
    <lineage>
        <taxon>Bacteria</taxon>
        <taxon>Bacillati</taxon>
        <taxon>Actinomycetota</taxon>
        <taxon>Actinomycetes</taxon>
        <taxon>Streptosporangiales</taxon>
        <taxon>Streptosporangiaceae</taxon>
        <taxon>Streptosporangium</taxon>
    </lineage>
</organism>
<protein>
    <recommendedName>
        <fullName evidence="6">FAD-binding domain-containing protein</fullName>
    </recommendedName>
</protein>
<evidence type="ECO:0000256" key="3">
    <source>
        <dbReference type="ARBA" id="ARBA00022827"/>
    </source>
</evidence>
<name>A0A243RKF6_9ACTN</name>
<dbReference type="GO" id="GO:0004497">
    <property type="term" value="F:monooxygenase activity"/>
    <property type="evidence" value="ECO:0007669"/>
    <property type="project" value="UniProtKB-KW"/>
</dbReference>
<dbReference type="RefSeq" id="WP_086574157.1">
    <property type="nucleotide sequence ID" value="NZ_NGFP01000082.1"/>
</dbReference>
<dbReference type="SUPFAM" id="SSF51905">
    <property type="entry name" value="FAD/NAD(P)-binding domain"/>
    <property type="match status" value="1"/>
</dbReference>
<keyword evidence="8" id="KW-1185">Reference proteome</keyword>